<dbReference type="Gene3D" id="3.40.120.10">
    <property type="entry name" value="Alpha-D-Glucose-1,6-Bisphosphate, subunit A, domain 3"/>
    <property type="match status" value="3"/>
</dbReference>
<evidence type="ECO:0000259" key="11">
    <source>
        <dbReference type="Pfam" id="PF02880"/>
    </source>
</evidence>
<dbReference type="Gene3D" id="3.30.310.50">
    <property type="entry name" value="Alpha-D-phosphohexomutase, C-terminal domain"/>
    <property type="match status" value="1"/>
</dbReference>
<feature type="domain" description="Alpha-D-phosphohexomutase alpha/beta/alpha" evidence="10">
    <location>
        <begin position="157"/>
        <end position="254"/>
    </location>
</feature>
<dbReference type="GO" id="GO:0005975">
    <property type="term" value="P:carbohydrate metabolic process"/>
    <property type="evidence" value="ECO:0007669"/>
    <property type="project" value="InterPro"/>
</dbReference>
<dbReference type="OrthoDB" id="9803322at2"/>
<evidence type="ECO:0000313" key="12">
    <source>
        <dbReference type="EMBL" id="PWW00322.1"/>
    </source>
</evidence>
<dbReference type="RefSeq" id="WP_110032553.1">
    <property type="nucleotide sequence ID" value="NZ_QGTR01000003.1"/>
</dbReference>
<comment type="caution">
    <text evidence="12">The sequence shown here is derived from an EMBL/GenBank/DDBJ whole genome shotgun (WGS) entry which is preliminary data.</text>
</comment>
<dbReference type="CDD" id="cd03088">
    <property type="entry name" value="ManB"/>
    <property type="match status" value="1"/>
</dbReference>
<dbReference type="GO" id="GO:0008966">
    <property type="term" value="F:phosphoglucosamine mutase activity"/>
    <property type="evidence" value="ECO:0007669"/>
    <property type="project" value="TreeGrafter"/>
</dbReference>
<accession>A0A317PIQ1</accession>
<dbReference type="InterPro" id="IPR050060">
    <property type="entry name" value="Phosphoglucosamine_mutase"/>
</dbReference>
<evidence type="ECO:0000256" key="7">
    <source>
        <dbReference type="RuleBase" id="RU004326"/>
    </source>
</evidence>
<keyword evidence="13" id="KW-1185">Reference proteome</keyword>
<reference evidence="12 13" key="1">
    <citation type="submission" date="2018-05" db="EMBL/GenBank/DDBJ databases">
        <title>Genomic Encyclopedia of Type Strains, Phase IV (KMG-IV): sequencing the most valuable type-strain genomes for metagenomic binning, comparative biology and taxonomic classification.</title>
        <authorList>
            <person name="Goeker M."/>
        </authorList>
    </citation>
    <scope>NUCLEOTIDE SEQUENCE [LARGE SCALE GENOMIC DNA]</scope>
    <source>
        <strain evidence="12 13">DSM 16791</strain>
    </source>
</reference>
<comment type="cofactor">
    <cofactor evidence="1">
        <name>Mg(2+)</name>
        <dbReference type="ChEBI" id="CHEBI:18420"/>
    </cofactor>
</comment>
<dbReference type="PANTHER" id="PTHR42946:SF1">
    <property type="entry name" value="PHOSPHOGLUCOMUTASE (ALPHA-D-GLUCOSE-1,6-BISPHOSPHATE-DEPENDENT)"/>
    <property type="match status" value="1"/>
</dbReference>
<proteinExistence type="inferred from homology"/>
<organism evidence="12 13">
    <name type="scientific">Hoeflea marina</name>
    <dbReference type="NCBI Taxonomy" id="274592"/>
    <lineage>
        <taxon>Bacteria</taxon>
        <taxon>Pseudomonadati</taxon>
        <taxon>Pseudomonadota</taxon>
        <taxon>Alphaproteobacteria</taxon>
        <taxon>Hyphomicrobiales</taxon>
        <taxon>Rhizobiaceae</taxon>
        <taxon>Hoeflea</taxon>
    </lineage>
</organism>
<feature type="domain" description="Alpha-D-phosphohexomutase alpha/beta/alpha" evidence="9">
    <location>
        <begin position="4"/>
        <end position="128"/>
    </location>
</feature>
<evidence type="ECO:0000256" key="2">
    <source>
        <dbReference type="ARBA" id="ARBA00010231"/>
    </source>
</evidence>
<dbReference type="GO" id="GO:0005829">
    <property type="term" value="C:cytosol"/>
    <property type="evidence" value="ECO:0007669"/>
    <property type="project" value="TreeGrafter"/>
</dbReference>
<keyword evidence="3" id="KW-0597">Phosphoprotein</keyword>
<keyword evidence="4 7" id="KW-0479">Metal-binding</keyword>
<dbReference type="InterPro" id="IPR016066">
    <property type="entry name" value="A-D-PHexomutase_CS"/>
</dbReference>
<evidence type="ECO:0000256" key="1">
    <source>
        <dbReference type="ARBA" id="ARBA00001946"/>
    </source>
</evidence>
<evidence type="ECO:0000256" key="5">
    <source>
        <dbReference type="ARBA" id="ARBA00022842"/>
    </source>
</evidence>
<dbReference type="GO" id="GO:0004615">
    <property type="term" value="F:phosphomannomutase activity"/>
    <property type="evidence" value="ECO:0007669"/>
    <property type="project" value="TreeGrafter"/>
</dbReference>
<dbReference type="EMBL" id="QGTR01000003">
    <property type="protein sequence ID" value="PWW00322.1"/>
    <property type="molecule type" value="Genomic_DNA"/>
</dbReference>
<evidence type="ECO:0000259" key="8">
    <source>
        <dbReference type="Pfam" id="PF00408"/>
    </source>
</evidence>
<dbReference type="GO" id="GO:0006048">
    <property type="term" value="P:UDP-N-acetylglucosamine biosynthetic process"/>
    <property type="evidence" value="ECO:0007669"/>
    <property type="project" value="TreeGrafter"/>
</dbReference>
<dbReference type="InterPro" id="IPR016055">
    <property type="entry name" value="A-D-PHexomutase_a/b/a-I/II/III"/>
</dbReference>
<dbReference type="PROSITE" id="PS00710">
    <property type="entry name" value="PGM_PMM"/>
    <property type="match status" value="1"/>
</dbReference>
<dbReference type="Pfam" id="PF00408">
    <property type="entry name" value="PGM_PMM_IV"/>
    <property type="match status" value="1"/>
</dbReference>
<sequence length="477" mass="48953">MAAKFGTSGLRGLVGELTDGTAAAHARAFARHLLDNGLVESGATVHVGRDLRPSSPDIAGQCMAALAAEGLVAVDCGALPTPALAHSAMAQGAASLMVTGSHIPADRNGVKFYRPDGEIGKEDEIAIASGAPAFAGEPVDPVAVGGDAPMGEAALQAYRDRYAGFLPAGSLAGVRIGIYEHSSVSRDVLRDILQPTGAELIGLGRSETFVPVDTEAVPDSIRAQIRRWTTEHRLDALISTDGDGDRPLVADETGECLRGDALGLITARHLDADAVVTPVTSNSAIASHAGCRVWRTRVGSPYVIAGIAEAADTGAARIIGFEANGGVLTGSDFQVGKAFLSALPTRDCALPILAVLAAAHQAGKTVSMLVAGLALPVAASGRIENFPTALGQRLVASLATNIAEREAFFAPFGGVRAIDLTDGLRVTLPGGAIVHLRPSGNAPEMRCYTEADSAEEAEALVLSCMARLRDHAGSGND</sequence>
<evidence type="ECO:0000313" key="13">
    <source>
        <dbReference type="Proteomes" id="UP000246352"/>
    </source>
</evidence>
<feature type="domain" description="Alpha-D-phosphohexomutase alpha/beta/alpha" evidence="11">
    <location>
        <begin position="259"/>
        <end position="371"/>
    </location>
</feature>
<dbReference type="InterPro" id="IPR005846">
    <property type="entry name" value="A-D-PHexomutase_a/b/a-III"/>
</dbReference>
<evidence type="ECO:0000259" key="9">
    <source>
        <dbReference type="Pfam" id="PF02878"/>
    </source>
</evidence>
<evidence type="ECO:0000256" key="3">
    <source>
        <dbReference type="ARBA" id="ARBA00022553"/>
    </source>
</evidence>
<dbReference type="GO" id="GO:0009252">
    <property type="term" value="P:peptidoglycan biosynthetic process"/>
    <property type="evidence" value="ECO:0007669"/>
    <property type="project" value="TreeGrafter"/>
</dbReference>
<comment type="similarity">
    <text evidence="2 7">Belongs to the phosphohexose mutase family.</text>
</comment>
<dbReference type="PANTHER" id="PTHR42946">
    <property type="entry name" value="PHOSPHOHEXOSE MUTASE"/>
    <property type="match status" value="1"/>
</dbReference>
<dbReference type="InterPro" id="IPR005844">
    <property type="entry name" value="A-D-PHexomutase_a/b/a-I"/>
</dbReference>
<keyword evidence="5 7" id="KW-0460">Magnesium</keyword>
<dbReference type="Pfam" id="PF02879">
    <property type="entry name" value="PGM_PMM_II"/>
    <property type="match status" value="1"/>
</dbReference>
<dbReference type="Pfam" id="PF02878">
    <property type="entry name" value="PGM_PMM_I"/>
    <property type="match status" value="1"/>
</dbReference>
<evidence type="ECO:0000256" key="6">
    <source>
        <dbReference type="ARBA" id="ARBA00023235"/>
    </source>
</evidence>
<dbReference type="AlphaFoldDB" id="A0A317PIQ1"/>
<dbReference type="Pfam" id="PF02880">
    <property type="entry name" value="PGM_PMM_III"/>
    <property type="match status" value="1"/>
</dbReference>
<dbReference type="InterPro" id="IPR005845">
    <property type="entry name" value="A-D-PHexomutase_a/b/a-II"/>
</dbReference>
<protein>
    <submittedName>
        <fullName evidence="12">Phosphomannomutase</fullName>
    </submittedName>
</protein>
<dbReference type="InterPro" id="IPR005843">
    <property type="entry name" value="A-D-PHexomutase_C"/>
</dbReference>
<dbReference type="InterPro" id="IPR036900">
    <property type="entry name" value="A-D-PHexomutase_C_sf"/>
</dbReference>
<keyword evidence="6" id="KW-0413">Isomerase</keyword>
<evidence type="ECO:0000259" key="10">
    <source>
        <dbReference type="Pfam" id="PF02879"/>
    </source>
</evidence>
<dbReference type="GO" id="GO:0000287">
    <property type="term" value="F:magnesium ion binding"/>
    <property type="evidence" value="ECO:0007669"/>
    <property type="project" value="InterPro"/>
</dbReference>
<dbReference type="SUPFAM" id="SSF53738">
    <property type="entry name" value="Phosphoglucomutase, first 3 domains"/>
    <property type="match status" value="3"/>
</dbReference>
<gene>
    <name evidence="12" type="ORF">DFR52_103525</name>
</gene>
<evidence type="ECO:0000256" key="4">
    <source>
        <dbReference type="ARBA" id="ARBA00022723"/>
    </source>
</evidence>
<feature type="domain" description="Alpha-D-phosphohexomutase C-terminal" evidence="8">
    <location>
        <begin position="396"/>
        <end position="460"/>
    </location>
</feature>
<dbReference type="SUPFAM" id="SSF55957">
    <property type="entry name" value="Phosphoglucomutase, C-terminal domain"/>
    <property type="match status" value="1"/>
</dbReference>
<name>A0A317PIQ1_9HYPH</name>
<dbReference type="Proteomes" id="UP000246352">
    <property type="component" value="Unassembled WGS sequence"/>
</dbReference>